<dbReference type="Pfam" id="PF09981">
    <property type="entry name" value="DUF2218"/>
    <property type="match status" value="1"/>
</dbReference>
<protein>
    <recommendedName>
        <fullName evidence="3">DUF2218 domain-containing protein</fullName>
    </recommendedName>
</protein>
<proteinExistence type="predicted"/>
<dbReference type="RefSeq" id="WP_204025746.1">
    <property type="nucleotide sequence ID" value="NZ_BOOW01000018.1"/>
</dbReference>
<dbReference type="Proteomes" id="UP000606172">
    <property type="component" value="Unassembled WGS sequence"/>
</dbReference>
<dbReference type="InterPro" id="IPR014543">
    <property type="entry name" value="UCP028291"/>
</dbReference>
<evidence type="ECO:0000313" key="1">
    <source>
        <dbReference type="EMBL" id="GII92733.1"/>
    </source>
</evidence>
<gene>
    <name evidence="1" type="ORF">Ssi02_29640</name>
</gene>
<evidence type="ECO:0000313" key="2">
    <source>
        <dbReference type="Proteomes" id="UP000606172"/>
    </source>
</evidence>
<accession>A0A919V6R1</accession>
<dbReference type="Gene3D" id="3.30.310.50">
    <property type="entry name" value="Alpha-D-phosphohexomutase, C-terminal domain"/>
    <property type="match status" value="1"/>
</dbReference>
<dbReference type="AlphaFoldDB" id="A0A919V6R1"/>
<organism evidence="1 2">
    <name type="scientific">Sinosporangium siamense</name>
    <dbReference type="NCBI Taxonomy" id="1367973"/>
    <lineage>
        <taxon>Bacteria</taxon>
        <taxon>Bacillati</taxon>
        <taxon>Actinomycetota</taxon>
        <taxon>Actinomycetes</taxon>
        <taxon>Streptosporangiales</taxon>
        <taxon>Streptosporangiaceae</taxon>
        <taxon>Sinosporangium</taxon>
    </lineage>
</organism>
<reference evidence="1" key="1">
    <citation type="submission" date="2021-01" db="EMBL/GenBank/DDBJ databases">
        <title>Whole genome shotgun sequence of Sinosporangium siamense NBRC 109515.</title>
        <authorList>
            <person name="Komaki H."/>
            <person name="Tamura T."/>
        </authorList>
    </citation>
    <scope>NUCLEOTIDE SEQUENCE</scope>
    <source>
        <strain evidence="1">NBRC 109515</strain>
    </source>
</reference>
<evidence type="ECO:0008006" key="3">
    <source>
        <dbReference type="Google" id="ProtNLM"/>
    </source>
</evidence>
<dbReference type="EMBL" id="BOOW01000018">
    <property type="protein sequence ID" value="GII92733.1"/>
    <property type="molecule type" value="Genomic_DNA"/>
</dbReference>
<name>A0A919V6R1_9ACTN</name>
<keyword evidence="2" id="KW-1185">Reference proteome</keyword>
<sequence>MESIATVATDRPERYLKQLCAHLGRKIKADYTDTEGTLTFDAGLGQVTATPGMLTLRASADNPENLAVVEDVLGRHLEGFGQRDGLQVVWERTTA</sequence>
<comment type="caution">
    <text evidence="1">The sequence shown here is derived from an EMBL/GenBank/DDBJ whole genome shotgun (WGS) entry which is preliminary data.</text>
</comment>